<dbReference type="EMBL" id="MWPS01000046">
    <property type="protein sequence ID" value="OPG14969.1"/>
    <property type="molecule type" value="Genomic_DNA"/>
</dbReference>
<reference evidence="1 2" key="1">
    <citation type="submission" date="2017-02" db="EMBL/GenBank/DDBJ databases">
        <title>Draft genome of Acidibacillus ferrooxidans Huett2.</title>
        <authorList>
            <person name="Schopf S."/>
        </authorList>
    </citation>
    <scope>NUCLEOTIDE SEQUENCE [LARGE SCALE GENOMIC DNA]</scope>
    <source>
        <strain evidence="1 2">Huett2</strain>
    </source>
</reference>
<evidence type="ECO:0000313" key="1">
    <source>
        <dbReference type="EMBL" id="OPG14969.1"/>
    </source>
</evidence>
<name>A0A1V4EPX4_9BACL</name>
<evidence type="ECO:0000313" key="2">
    <source>
        <dbReference type="Proteomes" id="UP000190229"/>
    </source>
</evidence>
<comment type="caution">
    <text evidence="1">The sequence shown here is derived from an EMBL/GenBank/DDBJ whole genome shotgun (WGS) entry which is preliminary data.</text>
</comment>
<dbReference type="SUPFAM" id="SSF53756">
    <property type="entry name" value="UDP-Glycosyltransferase/glycogen phosphorylase"/>
    <property type="match status" value="1"/>
</dbReference>
<gene>
    <name evidence="1" type="ORF">B2M26_14105</name>
</gene>
<sequence length="395" mass="44458">MKRVLMVSYFAPPTLNAEAILVWKTLRVLSQLHRITLVTNAPQCKQGDPDMRIPPGVDVRAHGGVTFRSAFANKVAERLTGKLDDENLLWALRVPQVKKGDFDVLYSRSHPGASHILAASLWKRTQLPWIAQFSDPWSANPYHSHHTIIRKLRDQEHERFVIAHADQLIFPTVEIQEIYEKAYPLQAINARSVVLPHHVSEELYSVRNASVPTEAGKMLLSYFGDFYGLRSPAPLFDALRHIHARNPDKLARVEIGLFGNLEKKFVPLLEQVPVRIHRGRYTYLESLSAMRKSHGLLLIDAPNDTGVNSFLASKLIDYIGAKRPILGVTEERGTAANFLRQGGQYVAAPRAVDKIAYGLEQLIDSAKVTARMERLAAAFTSERIVGELAQWLDKQ</sequence>
<proteinExistence type="predicted"/>
<dbReference type="Gene3D" id="3.40.50.2000">
    <property type="entry name" value="Glycogen Phosphorylase B"/>
    <property type="match status" value="1"/>
</dbReference>
<accession>A0A1V4EPX4</accession>
<dbReference type="AlphaFoldDB" id="A0A1V4EPX4"/>
<dbReference type="RefSeq" id="WP_079291768.1">
    <property type="nucleotide sequence ID" value="NZ_MWPS01000046.1"/>
</dbReference>
<keyword evidence="2" id="KW-1185">Reference proteome</keyword>
<protein>
    <recommendedName>
        <fullName evidence="3">Glycosyltransferase subfamily 4-like N-terminal domain-containing protein</fullName>
    </recommendedName>
</protein>
<organism evidence="1 2">
    <name type="scientific">Ferroacidibacillus organovorans</name>
    <dbReference type="NCBI Taxonomy" id="1765683"/>
    <lineage>
        <taxon>Bacteria</taxon>
        <taxon>Bacillati</taxon>
        <taxon>Bacillota</taxon>
        <taxon>Bacilli</taxon>
        <taxon>Bacillales</taxon>
        <taxon>Alicyclobacillaceae</taxon>
        <taxon>Ferroacidibacillus</taxon>
    </lineage>
</organism>
<evidence type="ECO:0008006" key="3">
    <source>
        <dbReference type="Google" id="ProtNLM"/>
    </source>
</evidence>
<dbReference type="Proteomes" id="UP000190229">
    <property type="component" value="Unassembled WGS sequence"/>
</dbReference>